<accession>A0ABW2DPK2</accession>
<evidence type="ECO:0000256" key="2">
    <source>
        <dbReference type="ARBA" id="ARBA00023136"/>
    </source>
</evidence>
<protein>
    <submittedName>
        <fullName evidence="5">BamA/TamA family outer membrane protein</fullName>
    </submittedName>
</protein>
<comment type="subcellular location">
    <subcellularLocation>
        <location evidence="1">Membrane</location>
    </subcellularLocation>
</comment>
<feature type="chain" id="PRO_5045260571" evidence="3">
    <location>
        <begin position="22"/>
        <end position="366"/>
    </location>
</feature>
<name>A0ABW2DPK2_9BACT</name>
<evidence type="ECO:0000259" key="4">
    <source>
        <dbReference type="Pfam" id="PF01103"/>
    </source>
</evidence>
<sequence>MKTKPLFLLVLFLVKSAYTVAQTQTAVMAPDTVAAKKKLTVFPAATYSPETSFSFGAKAILVKRQVGGYATDRPSTHSLTFFYTLRKQVISTLRTDIWRKHNRKHWLGTMNFVNYPYVFYGIGNNTTQEAEEHYTSRALYGSLQFEQKISDKVYLGGLLNFRHDVISKREAEGQLNTGNIVGGAGTNAFGLGPTASYDTRDHLYIPRKGAFHQASVQWFGKVLGSSSNFARYRLDFRKYVPAPFNGVLAGQGLFTFTSGEVPFQYLSPIGGGNILRGYLEARFRDRHAMVYQLEYRVPLFWRVGAAAFAGAGKVAPTLEDLNFRGLHPAAGAGLRFRLNDEGINLRIDMALSEEMPGVYFSLYEAF</sequence>
<feature type="domain" description="Bacterial surface antigen (D15)" evidence="4">
    <location>
        <begin position="95"/>
        <end position="350"/>
    </location>
</feature>
<keyword evidence="2" id="KW-0472">Membrane</keyword>
<keyword evidence="3" id="KW-0732">Signal</keyword>
<dbReference type="RefSeq" id="WP_153042162.1">
    <property type="nucleotide sequence ID" value="NZ_JBHSYQ010000016.1"/>
</dbReference>
<evidence type="ECO:0000256" key="1">
    <source>
        <dbReference type="ARBA" id="ARBA00004370"/>
    </source>
</evidence>
<evidence type="ECO:0000313" key="5">
    <source>
        <dbReference type="EMBL" id="MFC6999679.1"/>
    </source>
</evidence>
<reference evidence="6" key="1">
    <citation type="journal article" date="2019" name="Int. J. Syst. Evol. Microbiol.">
        <title>The Global Catalogue of Microorganisms (GCM) 10K type strain sequencing project: providing services to taxonomists for standard genome sequencing and annotation.</title>
        <authorList>
            <consortium name="The Broad Institute Genomics Platform"/>
            <consortium name="The Broad Institute Genome Sequencing Center for Infectious Disease"/>
            <person name="Wu L."/>
            <person name="Ma J."/>
        </authorList>
    </citation>
    <scope>NUCLEOTIDE SEQUENCE [LARGE SCALE GENOMIC DNA]</scope>
    <source>
        <strain evidence="6">CGMCC 4.7393</strain>
    </source>
</reference>
<dbReference type="InterPro" id="IPR000184">
    <property type="entry name" value="Bac_surfAg_D15"/>
</dbReference>
<evidence type="ECO:0000313" key="6">
    <source>
        <dbReference type="Proteomes" id="UP001596405"/>
    </source>
</evidence>
<feature type="signal peptide" evidence="3">
    <location>
        <begin position="1"/>
        <end position="21"/>
    </location>
</feature>
<proteinExistence type="predicted"/>
<gene>
    <name evidence="5" type="ORF">ACFQHR_18735</name>
</gene>
<comment type="caution">
    <text evidence="5">The sequence shown here is derived from an EMBL/GenBank/DDBJ whole genome shotgun (WGS) entry which is preliminary data.</text>
</comment>
<dbReference type="Proteomes" id="UP001596405">
    <property type="component" value="Unassembled WGS sequence"/>
</dbReference>
<dbReference type="Pfam" id="PF01103">
    <property type="entry name" value="Omp85"/>
    <property type="match status" value="1"/>
</dbReference>
<keyword evidence="6" id="KW-1185">Reference proteome</keyword>
<organism evidence="5 6">
    <name type="scientific">Rufibacter roseus</name>
    <dbReference type="NCBI Taxonomy" id="1567108"/>
    <lineage>
        <taxon>Bacteria</taxon>
        <taxon>Pseudomonadati</taxon>
        <taxon>Bacteroidota</taxon>
        <taxon>Cytophagia</taxon>
        <taxon>Cytophagales</taxon>
        <taxon>Hymenobacteraceae</taxon>
        <taxon>Rufibacter</taxon>
    </lineage>
</organism>
<evidence type="ECO:0000256" key="3">
    <source>
        <dbReference type="SAM" id="SignalP"/>
    </source>
</evidence>
<dbReference type="EMBL" id="JBHSYQ010000016">
    <property type="protein sequence ID" value="MFC6999679.1"/>
    <property type="molecule type" value="Genomic_DNA"/>
</dbReference>
<dbReference type="Gene3D" id="2.40.160.50">
    <property type="entry name" value="membrane protein fhac: a member of the omp85/tpsb transporter family"/>
    <property type="match status" value="1"/>
</dbReference>